<dbReference type="InterPro" id="IPR020816">
    <property type="entry name" value="Histone-like_DNA-bd_CS"/>
</dbReference>
<evidence type="ECO:0000256" key="2">
    <source>
        <dbReference type="ARBA" id="ARBA00023067"/>
    </source>
</evidence>
<keyword evidence="3 5" id="KW-0238">DNA-binding</keyword>
<dbReference type="STRING" id="930.GCA_002079865_02863"/>
<dbReference type="Proteomes" id="UP000094893">
    <property type="component" value="Unassembled WGS sequence"/>
</dbReference>
<dbReference type="GO" id="GO:0030261">
    <property type="term" value="P:chromosome condensation"/>
    <property type="evidence" value="ECO:0007669"/>
    <property type="project" value="UniProtKB-KW"/>
</dbReference>
<dbReference type="GO" id="GO:0030527">
    <property type="term" value="F:structural constituent of chromatin"/>
    <property type="evidence" value="ECO:0007669"/>
    <property type="project" value="InterPro"/>
</dbReference>
<dbReference type="AlphaFoldDB" id="A0A1C2IMM7"/>
<evidence type="ECO:0000313" key="5">
    <source>
        <dbReference type="EMBL" id="OCX77219.1"/>
    </source>
</evidence>
<dbReference type="PANTHER" id="PTHR33175:SF3">
    <property type="entry name" value="DNA-BINDING PROTEIN HU-BETA"/>
    <property type="match status" value="1"/>
</dbReference>
<reference evidence="5 6" key="1">
    <citation type="journal article" date="2016" name="Int. J. Mol. Sci.">
        <title>Comparative genomics of the extreme acidophile Acidithiobacillus thiooxidans reveals intraspecific divergence and niche adaptation.</title>
        <authorList>
            <person name="Zhang X."/>
            <person name="Feng X."/>
            <person name="Tao J."/>
            <person name="Ma L."/>
            <person name="Xiao Y."/>
            <person name="Liang Y."/>
            <person name="Liu X."/>
            <person name="Yin H."/>
        </authorList>
    </citation>
    <scope>NUCLEOTIDE SEQUENCE [LARGE SCALE GENOMIC DNA]</scope>
    <source>
        <strain evidence="5 6">A02</strain>
    </source>
</reference>
<dbReference type="SUPFAM" id="SSF47729">
    <property type="entry name" value="IHF-like DNA-binding proteins"/>
    <property type="match status" value="1"/>
</dbReference>
<dbReference type="InterPro" id="IPR000119">
    <property type="entry name" value="Hist_DNA-bd"/>
</dbReference>
<dbReference type="Gene3D" id="4.10.520.10">
    <property type="entry name" value="IHF-like DNA-binding proteins"/>
    <property type="match status" value="1"/>
</dbReference>
<comment type="similarity">
    <text evidence="1 4">Belongs to the bacterial histone-like protein family.</text>
</comment>
<dbReference type="InterPro" id="IPR010992">
    <property type="entry name" value="IHF-like_DNA-bd_dom_sf"/>
</dbReference>
<proteinExistence type="inferred from homology"/>
<dbReference type="RefSeq" id="WP_024894211.1">
    <property type="nucleotide sequence ID" value="NZ_LWRZ01000008.1"/>
</dbReference>
<protein>
    <submittedName>
        <fullName evidence="5">DNA-binding protein</fullName>
    </submittedName>
</protein>
<evidence type="ECO:0000256" key="1">
    <source>
        <dbReference type="ARBA" id="ARBA00010529"/>
    </source>
</evidence>
<organism evidence="5 6">
    <name type="scientific">Acidithiobacillus thiooxidans</name>
    <name type="common">Thiobacillus thiooxidans</name>
    <dbReference type="NCBI Taxonomy" id="930"/>
    <lineage>
        <taxon>Bacteria</taxon>
        <taxon>Pseudomonadati</taxon>
        <taxon>Pseudomonadota</taxon>
        <taxon>Acidithiobacillia</taxon>
        <taxon>Acidithiobacillales</taxon>
        <taxon>Acidithiobacillaceae</taxon>
        <taxon>Acidithiobacillus</taxon>
    </lineage>
</organism>
<dbReference type="GO" id="GO:0005829">
    <property type="term" value="C:cytosol"/>
    <property type="evidence" value="ECO:0007669"/>
    <property type="project" value="TreeGrafter"/>
</dbReference>
<accession>A0A1C2IMM7</accession>
<dbReference type="PROSITE" id="PS00045">
    <property type="entry name" value="HISTONE_LIKE"/>
    <property type="match status" value="1"/>
</dbReference>
<dbReference type="PRINTS" id="PR01727">
    <property type="entry name" value="DNABINDINGHU"/>
</dbReference>
<comment type="caution">
    <text evidence="5">The sequence shown here is derived from an EMBL/GenBank/DDBJ whole genome shotgun (WGS) entry which is preliminary data.</text>
</comment>
<evidence type="ECO:0000256" key="3">
    <source>
        <dbReference type="ARBA" id="ARBA00023125"/>
    </source>
</evidence>
<dbReference type="GO" id="GO:0003677">
    <property type="term" value="F:DNA binding"/>
    <property type="evidence" value="ECO:0007669"/>
    <property type="project" value="UniProtKB-KW"/>
</dbReference>
<name>A0A1C2IMM7_ACITH</name>
<dbReference type="CDD" id="cd13831">
    <property type="entry name" value="HU"/>
    <property type="match status" value="1"/>
</dbReference>
<sequence>MNKSEFISALARHGEMSKTDAEKFFQAFRHTLEAELPSAGKIVFPGFCTFEVVEKPARKGRNPATGQEIDIPAKKSVKFKAGKEFADKVNS</sequence>
<gene>
    <name evidence="5" type="ORF">A6P07_00575</name>
</gene>
<keyword evidence="2" id="KW-0226">DNA condensation</keyword>
<dbReference type="PANTHER" id="PTHR33175">
    <property type="entry name" value="DNA-BINDING PROTEIN HU"/>
    <property type="match status" value="1"/>
</dbReference>
<evidence type="ECO:0000256" key="4">
    <source>
        <dbReference type="RuleBase" id="RU003939"/>
    </source>
</evidence>
<dbReference type="Pfam" id="PF00216">
    <property type="entry name" value="Bac_DNA_binding"/>
    <property type="match status" value="1"/>
</dbReference>
<dbReference type="SMART" id="SM00411">
    <property type="entry name" value="BHL"/>
    <property type="match status" value="1"/>
</dbReference>
<dbReference type="EMBL" id="LWSA01000008">
    <property type="protein sequence ID" value="OCX77219.1"/>
    <property type="molecule type" value="Genomic_DNA"/>
</dbReference>
<evidence type="ECO:0000313" key="6">
    <source>
        <dbReference type="Proteomes" id="UP000094893"/>
    </source>
</evidence>